<accession>A0A811U3H1</accession>
<gene>
    <name evidence="1" type="ORF">CCAP1982_LOCUS1783</name>
</gene>
<reference evidence="1" key="1">
    <citation type="submission" date="2020-11" db="EMBL/GenBank/DDBJ databases">
        <authorList>
            <person name="Whitehead M."/>
        </authorList>
    </citation>
    <scope>NUCLEOTIDE SEQUENCE</scope>
    <source>
        <strain evidence="1">EGII</strain>
    </source>
</reference>
<evidence type="ECO:0000313" key="1">
    <source>
        <dbReference type="EMBL" id="CAD6992950.1"/>
    </source>
</evidence>
<organism evidence="1 2">
    <name type="scientific">Ceratitis capitata</name>
    <name type="common">Mediterranean fruit fly</name>
    <name type="synonym">Tephritis capitata</name>
    <dbReference type="NCBI Taxonomy" id="7213"/>
    <lineage>
        <taxon>Eukaryota</taxon>
        <taxon>Metazoa</taxon>
        <taxon>Ecdysozoa</taxon>
        <taxon>Arthropoda</taxon>
        <taxon>Hexapoda</taxon>
        <taxon>Insecta</taxon>
        <taxon>Pterygota</taxon>
        <taxon>Neoptera</taxon>
        <taxon>Endopterygota</taxon>
        <taxon>Diptera</taxon>
        <taxon>Brachycera</taxon>
        <taxon>Muscomorpha</taxon>
        <taxon>Tephritoidea</taxon>
        <taxon>Tephritidae</taxon>
        <taxon>Ceratitis</taxon>
        <taxon>Ceratitis</taxon>
    </lineage>
</organism>
<evidence type="ECO:0000313" key="2">
    <source>
        <dbReference type="Proteomes" id="UP000606786"/>
    </source>
</evidence>
<dbReference type="AlphaFoldDB" id="A0A811U3H1"/>
<comment type="caution">
    <text evidence="1">The sequence shown here is derived from an EMBL/GenBank/DDBJ whole genome shotgun (WGS) entry which is preliminary data.</text>
</comment>
<proteinExistence type="predicted"/>
<sequence length="98" mass="11442">MYISYNSCWWQNQHSRAVKMHFRERVKRNAKKKSFIFFFINHRWAIVRSDSEAIIHRPLTAPSAMMDRCLSVAAAVGRWVPTNSSSSNNLVAKTDKKQ</sequence>
<dbReference type="Proteomes" id="UP000606786">
    <property type="component" value="Unassembled WGS sequence"/>
</dbReference>
<protein>
    <submittedName>
        <fullName evidence="1">(Mediterranean fruit fly) hypothetical protein</fullName>
    </submittedName>
</protein>
<name>A0A811U3H1_CERCA</name>
<dbReference type="EMBL" id="CAJHJT010000001">
    <property type="protein sequence ID" value="CAD6992950.1"/>
    <property type="molecule type" value="Genomic_DNA"/>
</dbReference>
<keyword evidence="2" id="KW-1185">Reference proteome</keyword>